<feature type="region of interest" description="Disordered" evidence="10">
    <location>
        <begin position="96"/>
        <end position="130"/>
    </location>
</feature>
<feature type="domain" description="Phosphomannose isomerase type I catalytic" evidence="11">
    <location>
        <begin position="136"/>
        <end position="228"/>
    </location>
</feature>
<protein>
    <recommendedName>
        <fullName evidence="4">mannose-6-phosphate isomerase</fullName>
        <ecNumber evidence="4">5.3.1.8</ecNumber>
    </recommendedName>
    <alternativeName>
        <fullName evidence="8">Phosphohexomutase</fullName>
    </alternativeName>
    <alternativeName>
        <fullName evidence="9">Phosphomannose isomerase</fullName>
    </alternativeName>
</protein>
<dbReference type="Gene3D" id="2.60.120.10">
    <property type="entry name" value="Jelly Rolls"/>
    <property type="match status" value="3"/>
</dbReference>
<dbReference type="PANTHER" id="PTHR10309:SF0">
    <property type="entry name" value="MANNOSE-6-PHOSPHATE ISOMERASE"/>
    <property type="match status" value="1"/>
</dbReference>
<dbReference type="InterPro" id="IPR014710">
    <property type="entry name" value="RmlC-like_jellyroll"/>
</dbReference>
<evidence type="ECO:0000256" key="4">
    <source>
        <dbReference type="ARBA" id="ARBA00011956"/>
    </source>
</evidence>
<dbReference type="CDD" id="cd07011">
    <property type="entry name" value="cupin_PMI_type_I_N"/>
    <property type="match status" value="1"/>
</dbReference>
<dbReference type="RefSeq" id="WP_274778302.1">
    <property type="nucleotide sequence ID" value="NZ_JARBHI010000002.1"/>
</dbReference>
<dbReference type="PROSITE" id="PS00965">
    <property type="entry name" value="PMI_I_1"/>
    <property type="match status" value="1"/>
</dbReference>
<dbReference type="Proteomes" id="UP001219297">
    <property type="component" value="Unassembled WGS sequence"/>
</dbReference>
<dbReference type="PIRSF" id="PIRSF001480">
    <property type="entry name" value="Mannose-6-phosphate_isomerase"/>
    <property type="match status" value="1"/>
</dbReference>
<evidence type="ECO:0000259" key="12">
    <source>
        <dbReference type="Pfam" id="PF21621"/>
    </source>
</evidence>
<feature type="domain" description="Mannose-6-phosphate isomerase cupin" evidence="12">
    <location>
        <begin position="396"/>
        <end position="472"/>
    </location>
</feature>
<keyword evidence="14" id="KW-1185">Reference proteome</keyword>
<evidence type="ECO:0000256" key="5">
    <source>
        <dbReference type="ARBA" id="ARBA00022723"/>
    </source>
</evidence>
<name>A0ABT5V4A2_9ACTO</name>
<dbReference type="PROSITE" id="PS00966">
    <property type="entry name" value="PMI_I_2"/>
    <property type="match status" value="1"/>
</dbReference>
<dbReference type="InterPro" id="IPR001250">
    <property type="entry name" value="Man6P_Isoase-1"/>
</dbReference>
<dbReference type="EC" id="5.3.1.8" evidence="4"/>
<gene>
    <name evidence="13" type="primary">manA</name>
    <name evidence="13" type="ORF">PWJ81_01700</name>
</gene>
<keyword evidence="5" id="KW-0479">Metal-binding</keyword>
<organism evidence="13 14">
    <name type="scientific">Actinotignum sanguinis</name>
    <dbReference type="NCBI Taxonomy" id="1445614"/>
    <lineage>
        <taxon>Bacteria</taxon>
        <taxon>Bacillati</taxon>
        <taxon>Actinomycetota</taxon>
        <taxon>Actinomycetes</taxon>
        <taxon>Actinomycetales</taxon>
        <taxon>Actinomycetaceae</taxon>
        <taxon>Actinotignum</taxon>
    </lineage>
</organism>
<evidence type="ECO:0000256" key="9">
    <source>
        <dbReference type="ARBA" id="ARBA00030762"/>
    </source>
</evidence>
<keyword evidence="7 13" id="KW-0413">Isomerase</keyword>
<comment type="cofactor">
    <cofactor evidence="2">
        <name>Zn(2+)</name>
        <dbReference type="ChEBI" id="CHEBI:29105"/>
    </cofactor>
</comment>
<reference evidence="13 14" key="1">
    <citation type="submission" date="2023-02" db="EMBL/GenBank/DDBJ databases">
        <title>Defining the Infant Male Urobiome and Moving Towards Mechanisms in Urobiome Research.</title>
        <authorList>
            <person name="Reasoner S."/>
            <person name="Flores V."/>
            <person name="Van Horn G."/>
            <person name="Morales G."/>
            <person name="Peard L."/>
            <person name="Abelson B."/>
            <person name="Manuel C."/>
            <person name="Lee J."/>
            <person name="Baker B."/>
            <person name="Williams T."/>
            <person name="Schmitz J."/>
            <person name="Clayton D."/>
            <person name="Hadjifrangiskou M."/>
        </authorList>
    </citation>
    <scope>NUCLEOTIDE SEQUENCE [LARGE SCALE GENOMIC DNA]</scope>
    <source>
        <strain evidence="13 14">AS1053</strain>
    </source>
</reference>
<dbReference type="Pfam" id="PF20511">
    <property type="entry name" value="PMI_typeI_cat"/>
    <property type="match status" value="1"/>
</dbReference>
<dbReference type="InterPro" id="IPR049071">
    <property type="entry name" value="MPI_cupin_dom"/>
</dbReference>
<dbReference type="GO" id="GO:0004476">
    <property type="term" value="F:mannose-6-phosphate isomerase activity"/>
    <property type="evidence" value="ECO:0007669"/>
    <property type="project" value="UniProtKB-EC"/>
</dbReference>
<comment type="similarity">
    <text evidence="3">Belongs to the mannose-6-phosphate isomerase type 1 family.</text>
</comment>
<evidence type="ECO:0000256" key="2">
    <source>
        <dbReference type="ARBA" id="ARBA00001947"/>
    </source>
</evidence>
<evidence type="ECO:0000259" key="11">
    <source>
        <dbReference type="Pfam" id="PF20511"/>
    </source>
</evidence>
<sequence length="475" mass="50743">MRIQGRARDYAWGGTSALPALFGYAPAETRVAEIWLGAHPDDSAQVISAADAPLFDLAQLYPSAPAGEHRIGREDEVGGRRGAVARTPRGRWRARHRAGLAQGVRTPDRSEFPGCSGHSERAEESTTFLGAGGPSLRDLIARAPEEMLGADVARRHGGELPYLLKLIAPHQPLSLQVHPSLEQARAGFEREEAAGIARTAPHRSYRDRNHKPELAYALTPFEAICGLRTPRRIAEVLGGLGLPLTDRLAALVEERGVGAVFAELLSAGTRPEPAQIAQVVAACAARLERGASPSPRADRIVETLAQYYPGDPGVVASLLMNPVSLRPGEALFIPAGTVHAYLSGTAVEIMAASDNVLRAGLTPKHVDVEELVRIMDDAAVPPIRIAPEHMSEAVSTFYVPVDDFELSVVHLRDATSTEKLRSRGPRTVVCLEGAVEVFAGGRREPLNSGQAIFVPHSDGELAVRGFGDVVVASVP</sequence>
<evidence type="ECO:0000256" key="8">
    <source>
        <dbReference type="ARBA" id="ARBA00029741"/>
    </source>
</evidence>
<evidence type="ECO:0000313" key="14">
    <source>
        <dbReference type="Proteomes" id="UP001219297"/>
    </source>
</evidence>
<evidence type="ECO:0000313" key="13">
    <source>
        <dbReference type="EMBL" id="MDE1655783.1"/>
    </source>
</evidence>
<dbReference type="Gene3D" id="1.10.441.10">
    <property type="entry name" value="Phosphomannose Isomerase, domain 2"/>
    <property type="match status" value="1"/>
</dbReference>
<keyword evidence="6" id="KW-0862">Zinc</keyword>
<accession>A0ABT5V4A2</accession>
<evidence type="ECO:0000256" key="1">
    <source>
        <dbReference type="ARBA" id="ARBA00000757"/>
    </source>
</evidence>
<evidence type="ECO:0000256" key="3">
    <source>
        <dbReference type="ARBA" id="ARBA00010772"/>
    </source>
</evidence>
<dbReference type="Pfam" id="PF21621">
    <property type="entry name" value="MPI_cupin_dom"/>
    <property type="match status" value="1"/>
</dbReference>
<dbReference type="EMBL" id="JARBHI010000002">
    <property type="protein sequence ID" value="MDE1655783.1"/>
    <property type="molecule type" value="Genomic_DNA"/>
</dbReference>
<comment type="catalytic activity">
    <reaction evidence="1">
        <text>D-mannose 6-phosphate = D-fructose 6-phosphate</text>
        <dbReference type="Rhea" id="RHEA:12356"/>
        <dbReference type="ChEBI" id="CHEBI:58735"/>
        <dbReference type="ChEBI" id="CHEBI:61527"/>
        <dbReference type="EC" id="5.3.1.8"/>
    </reaction>
</comment>
<proteinExistence type="inferred from homology"/>
<evidence type="ECO:0000256" key="10">
    <source>
        <dbReference type="SAM" id="MobiDB-lite"/>
    </source>
</evidence>
<evidence type="ECO:0000256" key="6">
    <source>
        <dbReference type="ARBA" id="ARBA00022833"/>
    </source>
</evidence>
<dbReference type="InterPro" id="IPR018050">
    <property type="entry name" value="Pmannose_isomerase-type1_CS"/>
</dbReference>
<dbReference type="PANTHER" id="PTHR10309">
    <property type="entry name" value="MANNOSE-6-PHOSPHATE ISOMERASE"/>
    <property type="match status" value="1"/>
</dbReference>
<dbReference type="InterPro" id="IPR046457">
    <property type="entry name" value="PMI_typeI_cat"/>
</dbReference>
<dbReference type="InterPro" id="IPR016305">
    <property type="entry name" value="Mannose-6-P_Isomerase"/>
</dbReference>
<dbReference type="SUPFAM" id="SSF51182">
    <property type="entry name" value="RmlC-like cupins"/>
    <property type="match status" value="2"/>
</dbReference>
<evidence type="ECO:0000256" key="7">
    <source>
        <dbReference type="ARBA" id="ARBA00023235"/>
    </source>
</evidence>
<dbReference type="NCBIfam" id="TIGR00218">
    <property type="entry name" value="manA"/>
    <property type="match status" value="1"/>
</dbReference>
<comment type="caution">
    <text evidence="13">The sequence shown here is derived from an EMBL/GenBank/DDBJ whole genome shotgun (WGS) entry which is preliminary data.</text>
</comment>
<dbReference type="InterPro" id="IPR011051">
    <property type="entry name" value="RmlC_Cupin_sf"/>
</dbReference>